<dbReference type="Gene3D" id="3.30.110.60">
    <property type="entry name" value="YhbY-like"/>
    <property type="match status" value="1"/>
</dbReference>
<dbReference type="InterPro" id="IPR051925">
    <property type="entry name" value="RNA-binding_domain"/>
</dbReference>
<dbReference type="AlphaFoldDB" id="A0A833EED0"/>
<dbReference type="PANTHER" id="PTHR40065:SF3">
    <property type="entry name" value="RNA-BINDING PROTEIN YHBY"/>
    <property type="match status" value="1"/>
</dbReference>
<reference evidence="4" key="1">
    <citation type="journal article" date="2020" name="ISME J.">
        <title>Gammaproteobacteria mediating utilization of methyl-, sulfur- and petroleum organic compounds in deep ocean hydrothermal plumes.</title>
        <authorList>
            <person name="Zhou Z."/>
            <person name="Liu Y."/>
            <person name="Pan J."/>
            <person name="Cron B.R."/>
            <person name="Toner B.M."/>
            <person name="Anantharaman K."/>
            <person name="Breier J.A."/>
            <person name="Dick G.J."/>
            <person name="Li M."/>
        </authorList>
    </citation>
    <scope>NUCLEOTIDE SEQUENCE</scope>
    <source>
        <strain evidence="4">SZUA-1534</strain>
    </source>
</reference>
<keyword evidence="1 2" id="KW-0694">RNA-binding</keyword>
<dbReference type="PANTHER" id="PTHR40065">
    <property type="entry name" value="RNA-BINDING PROTEIN YHBY"/>
    <property type="match status" value="1"/>
</dbReference>
<dbReference type="Pfam" id="PF01985">
    <property type="entry name" value="CRS1_YhbY"/>
    <property type="match status" value="1"/>
</dbReference>
<dbReference type="InterPro" id="IPR035920">
    <property type="entry name" value="YhbY-like_sf"/>
</dbReference>
<dbReference type="EMBL" id="DQVW01000115">
    <property type="protein sequence ID" value="HIQ32993.1"/>
    <property type="molecule type" value="Genomic_DNA"/>
</dbReference>
<dbReference type="Proteomes" id="UP000623215">
    <property type="component" value="Unassembled WGS sequence"/>
</dbReference>
<evidence type="ECO:0000313" key="4">
    <source>
        <dbReference type="EMBL" id="HIQ32993.1"/>
    </source>
</evidence>
<evidence type="ECO:0000313" key="5">
    <source>
        <dbReference type="Proteomes" id="UP000623215"/>
    </source>
</evidence>
<feature type="domain" description="CRM" evidence="3">
    <location>
        <begin position="9"/>
        <end position="106"/>
    </location>
</feature>
<accession>A0A833EED0</accession>
<evidence type="ECO:0000256" key="1">
    <source>
        <dbReference type="ARBA" id="ARBA00022884"/>
    </source>
</evidence>
<dbReference type="SUPFAM" id="SSF75471">
    <property type="entry name" value="YhbY-like"/>
    <property type="match status" value="1"/>
</dbReference>
<protein>
    <submittedName>
        <fullName evidence="4">Ribosome assembly RNA-binding protein YhbY</fullName>
    </submittedName>
</protein>
<dbReference type="SMART" id="SM01103">
    <property type="entry name" value="CRS1_YhbY"/>
    <property type="match status" value="1"/>
</dbReference>
<dbReference type="NCBIfam" id="TIGR00253">
    <property type="entry name" value="RNA_bind_YhbY"/>
    <property type="match status" value="1"/>
</dbReference>
<evidence type="ECO:0000259" key="3">
    <source>
        <dbReference type="PROSITE" id="PS51295"/>
    </source>
</evidence>
<dbReference type="PROSITE" id="PS51295">
    <property type="entry name" value="CRM"/>
    <property type="match status" value="1"/>
</dbReference>
<name>A0A833EED0_9EURY</name>
<sequence>MEENLQPPKRLTSKAKKILRTKSHSLSPVVWVGKEGVDKVIHEVKRQIKDKGLIKVKIRRAALEKDTRENIARRLALEADAEVVSLVGNVITLFRPREGWKKYTTKKTKQSKYVKEFEKLMFAKKFRGA</sequence>
<dbReference type="InterPro" id="IPR017924">
    <property type="entry name" value="RNA-binding_YhbY"/>
</dbReference>
<organism evidence="4 5">
    <name type="scientific">Methanothermococcus okinawensis</name>
    <dbReference type="NCBI Taxonomy" id="155863"/>
    <lineage>
        <taxon>Archaea</taxon>
        <taxon>Methanobacteriati</taxon>
        <taxon>Methanobacteriota</taxon>
        <taxon>Methanomada group</taxon>
        <taxon>Methanococci</taxon>
        <taxon>Methanococcales</taxon>
        <taxon>Methanococcaceae</taxon>
        <taxon>Methanothermococcus</taxon>
    </lineage>
</organism>
<dbReference type="InterPro" id="IPR001890">
    <property type="entry name" value="RNA-binding_CRM"/>
</dbReference>
<proteinExistence type="predicted"/>
<evidence type="ECO:0000256" key="2">
    <source>
        <dbReference type="PROSITE-ProRule" id="PRU00626"/>
    </source>
</evidence>
<comment type="caution">
    <text evidence="4">The sequence shown here is derived from an EMBL/GenBank/DDBJ whole genome shotgun (WGS) entry which is preliminary data.</text>
</comment>
<gene>
    <name evidence="4" type="primary">yhbY</name>
    <name evidence="4" type="ORF">EYH55_05905</name>
</gene>
<dbReference type="GO" id="GO:0003723">
    <property type="term" value="F:RNA binding"/>
    <property type="evidence" value="ECO:0007669"/>
    <property type="project" value="UniProtKB-UniRule"/>
</dbReference>